<feature type="domain" description="Calcineurin-like phosphoesterase" evidence="2">
    <location>
        <begin position="1"/>
        <end position="211"/>
    </location>
</feature>
<dbReference type="EMBL" id="QKTW01000022">
    <property type="protein sequence ID" value="PZF71625.1"/>
    <property type="molecule type" value="Genomic_DNA"/>
</dbReference>
<dbReference type="SUPFAM" id="SSF56300">
    <property type="entry name" value="Metallo-dependent phosphatases"/>
    <property type="match status" value="1"/>
</dbReference>
<dbReference type="GO" id="GO:0016791">
    <property type="term" value="F:phosphatase activity"/>
    <property type="evidence" value="ECO:0007669"/>
    <property type="project" value="TreeGrafter"/>
</dbReference>
<dbReference type="PIRSF" id="PIRSF000883">
    <property type="entry name" value="Pesterase_MJ0912"/>
    <property type="match status" value="1"/>
</dbReference>
<proteinExistence type="inferred from homology"/>
<comment type="similarity">
    <text evidence="1">Belongs to the metallophosphoesterase superfamily. YfcE family.</text>
</comment>
<dbReference type="CDD" id="cd00838">
    <property type="entry name" value="MPP_superfamily"/>
    <property type="match status" value="1"/>
</dbReference>
<dbReference type="PANTHER" id="PTHR42850:SF2">
    <property type="entry name" value="BLL5683 PROTEIN"/>
    <property type="match status" value="1"/>
</dbReference>
<dbReference type="InterPro" id="IPR029052">
    <property type="entry name" value="Metallo-depent_PP-like"/>
</dbReference>
<evidence type="ECO:0000313" key="3">
    <source>
        <dbReference type="EMBL" id="PZF71625.1"/>
    </source>
</evidence>
<dbReference type="Gene3D" id="3.60.21.10">
    <property type="match status" value="1"/>
</dbReference>
<dbReference type="Proteomes" id="UP000248745">
    <property type="component" value="Unassembled WGS sequence"/>
</dbReference>
<dbReference type="GO" id="GO:0005737">
    <property type="term" value="C:cytoplasm"/>
    <property type="evidence" value="ECO:0007669"/>
    <property type="project" value="TreeGrafter"/>
</dbReference>
<dbReference type="OrthoDB" id="9813918at2"/>
<evidence type="ECO:0000313" key="4">
    <source>
        <dbReference type="Proteomes" id="UP000248745"/>
    </source>
</evidence>
<dbReference type="InterPro" id="IPR024654">
    <property type="entry name" value="Calcineurin-like_PHP_lpxH"/>
</dbReference>
<evidence type="ECO:0000256" key="1">
    <source>
        <dbReference type="ARBA" id="ARBA00008950"/>
    </source>
</evidence>
<dbReference type="Pfam" id="PF12850">
    <property type="entry name" value="Metallophos_2"/>
    <property type="match status" value="1"/>
</dbReference>
<comment type="caution">
    <text evidence="3">The sequence shown here is derived from an EMBL/GenBank/DDBJ whole genome shotgun (WGS) entry which is preliminary data.</text>
</comment>
<reference evidence="3 4" key="1">
    <citation type="submission" date="2018-06" db="EMBL/GenBank/DDBJ databases">
        <title>Mucibacter soli gen. nov., sp. nov., a new member of the family Chitinophagaceae producing mucin.</title>
        <authorList>
            <person name="Kim M.-K."/>
            <person name="Park S."/>
            <person name="Kim T.-S."/>
            <person name="Joung Y."/>
            <person name="Han J.-H."/>
            <person name="Kim S.B."/>
        </authorList>
    </citation>
    <scope>NUCLEOTIDE SEQUENCE [LARGE SCALE GENOMIC DNA]</scope>
    <source>
        <strain evidence="3 4">R1-15</strain>
    </source>
</reference>
<sequence>MKLAFISDIHANLPALTAVLMDMERHQPDDIYCLGDLVNFAGWDNEVINLVREKRITCIQGNHDEGIGYRKNNFSFSYSNEAQKNFGYASIKKVNTAITEEHRSFLSGLPFMLQLEFQFPFHHIRLAMVHGSTSSNNEYIQEDIAEENLLDMMAYINADILLMGHTHIPYHKTIFLEDENRKIYRHAINAGSVGKPKQDNTHACYCLVNIDHHTDISDPASVQVQFQFVPYDTQPVIAKIKEMGLSNTYDDFLLR</sequence>
<dbReference type="PANTHER" id="PTHR42850">
    <property type="entry name" value="METALLOPHOSPHOESTERASE"/>
    <property type="match status" value="1"/>
</dbReference>
<organism evidence="3 4">
    <name type="scientific">Taibaiella soli</name>
    <dbReference type="NCBI Taxonomy" id="1649169"/>
    <lineage>
        <taxon>Bacteria</taxon>
        <taxon>Pseudomonadati</taxon>
        <taxon>Bacteroidota</taxon>
        <taxon>Chitinophagia</taxon>
        <taxon>Chitinophagales</taxon>
        <taxon>Chitinophagaceae</taxon>
        <taxon>Taibaiella</taxon>
    </lineage>
</organism>
<dbReference type="AlphaFoldDB" id="A0A2W2A8E8"/>
<dbReference type="RefSeq" id="WP_110999999.1">
    <property type="nucleotide sequence ID" value="NZ_QKTW01000022.1"/>
</dbReference>
<name>A0A2W2A8E8_9BACT</name>
<evidence type="ECO:0000259" key="2">
    <source>
        <dbReference type="Pfam" id="PF12850"/>
    </source>
</evidence>
<accession>A0A2W2A8E8</accession>
<protein>
    <submittedName>
        <fullName evidence="3">YfcE family phosphodiesterase</fullName>
    </submittedName>
</protein>
<gene>
    <name evidence="3" type="ORF">DN068_16255</name>
</gene>
<keyword evidence="4" id="KW-1185">Reference proteome</keyword>
<dbReference type="InterPro" id="IPR050126">
    <property type="entry name" value="Ap4A_hydrolase"/>
</dbReference>
<dbReference type="InterPro" id="IPR011152">
    <property type="entry name" value="Pesterase_MJ0912"/>
</dbReference>